<evidence type="ECO:0000256" key="1">
    <source>
        <dbReference type="SAM" id="MobiDB-lite"/>
    </source>
</evidence>
<dbReference type="Proteomes" id="UP001256400">
    <property type="component" value="Chromosome"/>
</dbReference>
<organism evidence="3 5">
    <name type="scientific">Acinetobacter soli</name>
    <dbReference type="NCBI Taxonomy" id="487316"/>
    <lineage>
        <taxon>Bacteria</taxon>
        <taxon>Pseudomonadati</taxon>
        <taxon>Pseudomonadota</taxon>
        <taxon>Gammaproteobacteria</taxon>
        <taxon>Moraxellales</taxon>
        <taxon>Moraxellaceae</taxon>
        <taxon>Acinetobacter</taxon>
    </lineage>
</organism>
<evidence type="ECO:0000313" key="4">
    <source>
        <dbReference type="EMBL" id="WND06320.1"/>
    </source>
</evidence>
<feature type="region of interest" description="Disordered" evidence="1">
    <location>
        <begin position="21"/>
        <end position="60"/>
    </location>
</feature>
<feature type="signal peptide" evidence="2">
    <location>
        <begin position="1"/>
        <end position="18"/>
    </location>
</feature>
<evidence type="ECO:0000313" key="5">
    <source>
        <dbReference type="Proteomes" id="UP000185674"/>
    </source>
</evidence>
<feature type="compositionally biased region" description="Polar residues" evidence="1">
    <location>
        <begin position="39"/>
        <end position="60"/>
    </location>
</feature>
<proteinExistence type="predicted"/>
<dbReference type="RefSeq" id="WP_004941799.1">
    <property type="nucleotide sequence ID" value="NZ_BBNM01000008.1"/>
</dbReference>
<evidence type="ECO:0000256" key="2">
    <source>
        <dbReference type="SAM" id="SignalP"/>
    </source>
</evidence>
<sequence>MLQIFIVICAVITFTVMAADPRPSQDQQSASAWQKPDQSKPSQATQKIIEQPNNSAHEDA</sequence>
<name>A0A1P8EL75_9GAMM</name>
<dbReference type="Proteomes" id="UP000185674">
    <property type="component" value="Chromosome"/>
</dbReference>
<reference evidence="3 5" key="1">
    <citation type="submission" date="2016-08" db="EMBL/GenBank/DDBJ databases">
        <title>Complete genome sequence of Acinetobacter baylyi strain GFJ2.</title>
        <authorList>
            <person name="Tabata M."/>
            <person name="Kuboki S."/>
            <person name="Gibu N."/>
            <person name="Kinouchi Y."/>
            <person name="Vangnai A."/>
            <person name="Kasai D."/>
            <person name="Fukuda M."/>
        </authorList>
    </citation>
    <scope>NUCLEOTIDE SEQUENCE [LARGE SCALE GENOMIC DNA]</scope>
    <source>
        <strain evidence="3 5">GFJ2</strain>
    </source>
</reference>
<reference evidence="4" key="2">
    <citation type="submission" date="2023-09" db="EMBL/GenBank/DDBJ databases">
        <title>Acinetobacter soli.</title>
        <authorList>
            <person name="Kim B."/>
            <person name="Kim D."/>
            <person name="Park D."/>
        </authorList>
    </citation>
    <scope>NUCLEOTIDE SEQUENCE</scope>
    <source>
        <strain evidence="4">2023.05</strain>
    </source>
</reference>
<dbReference type="KEGG" id="asol:BEN76_13495"/>
<dbReference type="eggNOG" id="ENOG5031AHY">
    <property type="taxonomic scope" value="Bacteria"/>
</dbReference>
<keyword evidence="2" id="KW-0732">Signal</keyword>
<protein>
    <submittedName>
        <fullName evidence="3">Uncharacterized protein</fullName>
    </submittedName>
</protein>
<dbReference type="AlphaFoldDB" id="A0A1P8EL75"/>
<feature type="chain" id="PRO_5043148488" evidence="2">
    <location>
        <begin position="19"/>
        <end position="60"/>
    </location>
</feature>
<dbReference type="EMBL" id="CP016896">
    <property type="protein sequence ID" value="APV36970.1"/>
    <property type="molecule type" value="Genomic_DNA"/>
</dbReference>
<dbReference type="EMBL" id="CP134206">
    <property type="protein sequence ID" value="WND06320.1"/>
    <property type="molecule type" value="Genomic_DNA"/>
</dbReference>
<accession>A0A1P8EL75</accession>
<dbReference type="GeneID" id="67512620"/>
<evidence type="ECO:0000313" key="3">
    <source>
        <dbReference type="EMBL" id="APV36970.1"/>
    </source>
</evidence>
<gene>
    <name evidence="3" type="ORF">BEN76_13495</name>
    <name evidence="4" type="ORF">RHP80_03980</name>
</gene>